<dbReference type="EMBL" id="SSSM01000001">
    <property type="protein sequence ID" value="THG33393.1"/>
    <property type="molecule type" value="Genomic_DNA"/>
</dbReference>
<comment type="caution">
    <text evidence="2">The sequence shown here is derived from an EMBL/GenBank/DDBJ whole genome shotgun (WGS) entry which is preliminary data.</text>
</comment>
<feature type="region of interest" description="Disordered" evidence="1">
    <location>
        <begin position="1"/>
        <end position="59"/>
    </location>
</feature>
<accession>A0A4S4FRU9</accession>
<protein>
    <submittedName>
        <fullName evidence="2">Uncharacterized protein</fullName>
    </submittedName>
</protein>
<gene>
    <name evidence="2" type="ORF">E6C64_03330</name>
</gene>
<organism evidence="2 3">
    <name type="scientific">Naasia lichenicola</name>
    <dbReference type="NCBI Taxonomy" id="2565933"/>
    <lineage>
        <taxon>Bacteria</taxon>
        <taxon>Bacillati</taxon>
        <taxon>Actinomycetota</taxon>
        <taxon>Actinomycetes</taxon>
        <taxon>Micrococcales</taxon>
        <taxon>Microbacteriaceae</taxon>
        <taxon>Naasia</taxon>
    </lineage>
</organism>
<sequence length="212" mass="21531">MNAPTVTAPTGSPAPTTAPYDPTEQVWFSGPFEQEDDQAAESSDLLAPGEPAPDGSEVVDLPDGSTAGVAAGDPVLDADAPGDAIVIDPCRLLPLDEWSAWSGDNGADRLALDADESCIYLTADDLVRATVTALPDAAGLSADMFYGAAISATASGDASVVAGFPTPFASTAFSDATGTRILVTIYSRDPARTVDDLVDQAAAWVALGAGRL</sequence>
<evidence type="ECO:0000313" key="3">
    <source>
        <dbReference type="Proteomes" id="UP000309133"/>
    </source>
</evidence>
<reference evidence="2 3" key="1">
    <citation type="submission" date="2019-04" db="EMBL/GenBank/DDBJ databases">
        <authorList>
            <person name="Jiang L."/>
        </authorList>
    </citation>
    <scope>NUCLEOTIDE SEQUENCE [LARGE SCALE GENOMIC DNA]</scope>
    <source>
        <strain evidence="2 3">YIM 131853</strain>
    </source>
</reference>
<evidence type="ECO:0000313" key="2">
    <source>
        <dbReference type="EMBL" id="THG33393.1"/>
    </source>
</evidence>
<dbReference type="RefSeq" id="WP_136426175.1">
    <property type="nucleotide sequence ID" value="NZ_SSSM01000001.1"/>
</dbReference>
<proteinExistence type="predicted"/>
<evidence type="ECO:0000256" key="1">
    <source>
        <dbReference type="SAM" id="MobiDB-lite"/>
    </source>
</evidence>
<keyword evidence="3" id="KW-1185">Reference proteome</keyword>
<dbReference type="AlphaFoldDB" id="A0A4S4FRU9"/>
<feature type="compositionally biased region" description="Low complexity" evidence="1">
    <location>
        <begin position="1"/>
        <end position="19"/>
    </location>
</feature>
<dbReference type="Proteomes" id="UP000309133">
    <property type="component" value="Unassembled WGS sequence"/>
</dbReference>
<name>A0A4S4FRU9_9MICO</name>